<keyword evidence="2" id="KW-1185">Reference proteome</keyword>
<evidence type="ECO:0000313" key="1">
    <source>
        <dbReference type="EMBL" id="KAJ8688661.1"/>
    </source>
</evidence>
<dbReference type="EMBL" id="CM056741">
    <property type="protein sequence ID" value="KAJ8688661.1"/>
    <property type="molecule type" value="Genomic_DNA"/>
</dbReference>
<comment type="caution">
    <text evidence="1">The sequence shown here is derived from an EMBL/GenBank/DDBJ whole genome shotgun (WGS) entry which is preliminary data.</text>
</comment>
<accession>A0ACC2Q0Z2</accession>
<evidence type="ECO:0000313" key="2">
    <source>
        <dbReference type="Proteomes" id="UP001239111"/>
    </source>
</evidence>
<dbReference type="Proteomes" id="UP001239111">
    <property type="component" value="Chromosome 1"/>
</dbReference>
<reference evidence="1" key="1">
    <citation type="submission" date="2023-04" db="EMBL/GenBank/DDBJ databases">
        <title>A chromosome-level genome assembly of the parasitoid wasp Eretmocerus hayati.</title>
        <authorList>
            <person name="Zhong Y."/>
            <person name="Liu S."/>
            <person name="Liu Y."/>
        </authorList>
    </citation>
    <scope>NUCLEOTIDE SEQUENCE</scope>
    <source>
        <strain evidence="1">ZJU_SS_LIU_2023</strain>
    </source>
</reference>
<organism evidence="1 2">
    <name type="scientific">Eretmocerus hayati</name>
    <dbReference type="NCBI Taxonomy" id="131215"/>
    <lineage>
        <taxon>Eukaryota</taxon>
        <taxon>Metazoa</taxon>
        <taxon>Ecdysozoa</taxon>
        <taxon>Arthropoda</taxon>
        <taxon>Hexapoda</taxon>
        <taxon>Insecta</taxon>
        <taxon>Pterygota</taxon>
        <taxon>Neoptera</taxon>
        <taxon>Endopterygota</taxon>
        <taxon>Hymenoptera</taxon>
        <taxon>Apocrita</taxon>
        <taxon>Proctotrupomorpha</taxon>
        <taxon>Chalcidoidea</taxon>
        <taxon>Aphelinidae</taxon>
        <taxon>Aphelininae</taxon>
        <taxon>Eretmocerus</taxon>
    </lineage>
</organism>
<name>A0ACC2Q0Z2_9HYME</name>
<proteinExistence type="predicted"/>
<protein>
    <submittedName>
        <fullName evidence="1">Uncharacterized protein</fullName>
    </submittedName>
</protein>
<sequence length="941" mass="107654">MECRRTYLVLMAIVVWQSVLSLENIPKAVIGGLYGDDVLIRKAFSLAVRTMNECAFDHEFCDYMSPCSNVIDCSLFHRVQFAALMMQNDRDLIKSFKKVREMTGHDTHEIYNNDYGLAAVFGPNDQLCSKFVQGLLELHDLPNIITRPDIHHDRFKSINLHPDLKTLSNIYVEILKKFNWTSFSVLYQKTELFLVLGEVLKSYGPYSYPVYAFHLGGGPNYSEPLLLAKEKSLKNIILDCSYENLVEILKQIQEVGMMTEPYKYIITNLNLQAIDLRAYQYSGVNISGIRLVDLSNSFVGKFLESHLEDLGIDEVKQVRTEDALIFDAVVLFAHAYKDLTYGYTISGSKLPHGYEKSDPWSYGLSLRNYISFNTINGLTGPVMLDSDGSRRRFKLDILNLHDNGLKQIGTWDPDEGFDELRLMKELKMTHFNVLITLKFLSYNLEDDRLPAAICSACRIGVYRLSKGEKSVKLQFPDYSKYTYPPPEKLSSREAGICPCTLCCLARKNGRETWNRKKKFAPVSKKKLNTNKNCSKCSMTIAKGRRHNSQTSRRYRNIKQIADSKLSFTQKEQMVCSYIKDSLGTKAVARKKHESKKILLPQRRGKRLRVSVGQLKTKEVRQISSSDVSQVQTRFGLSSKKMKGISTAFRVASRNRRMFEPNLMTKLDVSNHKLDEFFEVREDVFTRCVGKNTAIEKKKFVICKDIEGLFSHIQQLRGTKKVHKKIGLDGGGGFMKICASLQSLDEDCTTLAQPSRKRKRQTYEEGIAAQDFRDSGVKKLLILAVVENAQENSENVRKLWKSLKLDELDFTIATDLKLANILAGLMSHSSTCPCCWCDVEKDNLSRCGNYRTWEDCEDQFKKWQKSGSNKKQAKKFKNCVNEPIIQKKDGSEIIETIPPPQLHVMIGVFNHIYKHLLKFGKTNPEYPQQLLKAVCHYNSHHV</sequence>
<gene>
    <name evidence="1" type="ORF">QAD02_024456</name>
</gene>